<dbReference type="STRING" id="5888.A0CHS3"/>
<dbReference type="PROSITE" id="PS50011">
    <property type="entry name" value="PROTEIN_KINASE_DOM"/>
    <property type="match status" value="1"/>
</dbReference>
<keyword evidence="3" id="KW-1185">Reference proteome</keyword>
<gene>
    <name evidence="2" type="ORF">GSPATT00038442001</name>
</gene>
<feature type="domain" description="Protein kinase" evidence="1">
    <location>
        <begin position="1"/>
        <end position="145"/>
    </location>
</feature>
<dbReference type="SMART" id="SM00220">
    <property type="entry name" value="S_TKc"/>
    <property type="match status" value="1"/>
</dbReference>
<organism evidence="2 3">
    <name type="scientific">Paramecium tetraurelia</name>
    <dbReference type="NCBI Taxonomy" id="5888"/>
    <lineage>
        <taxon>Eukaryota</taxon>
        <taxon>Sar</taxon>
        <taxon>Alveolata</taxon>
        <taxon>Ciliophora</taxon>
        <taxon>Intramacronucleata</taxon>
        <taxon>Oligohymenophorea</taxon>
        <taxon>Peniculida</taxon>
        <taxon>Parameciidae</taxon>
        <taxon>Paramecium</taxon>
    </lineage>
</organism>
<dbReference type="GO" id="GO:0004672">
    <property type="term" value="F:protein kinase activity"/>
    <property type="evidence" value="ECO:0007669"/>
    <property type="project" value="InterPro"/>
</dbReference>
<evidence type="ECO:0000313" key="2">
    <source>
        <dbReference type="EMBL" id="CAK70340.1"/>
    </source>
</evidence>
<dbReference type="GO" id="GO:0005524">
    <property type="term" value="F:ATP binding"/>
    <property type="evidence" value="ECO:0007669"/>
    <property type="project" value="InterPro"/>
</dbReference>
<proteinExistence type="predicted"/>
<dbReference type="eggNOG" id="KOG0660">
    <property type="taxonomic scope" value="Eukaryota"/>
</dbReference>
<dbReference type="AlphaFoldDB" id="A0CHS3"/>
<accession>A0CHS3</accession>
<dbReference type="Pfam" id="PF00069">
    <property type="entry name" value="Pkinase"/>
    <property type="match status" value="1"/>
</dbReference>
<dbReference type="PANTHER" id="PTHR44167">
    <property type="entry name" value="OVARIAN-SPECIFIC SERINE/THREONINE-PROTEIN KINASE LOK-RELATED"/>
    <property type="match status" value="1"/>
</dbReference>
<dbReference type="InterPro" id="IPR000719">
    <property type="entry name" value="Prot_kinase_dom"/>
</dbReference>
<dbReference type="Proteomes" id="UP000000600">
    <property type="component" value="Unassembled WGS sequence"/>
</dbReference>
<evidence type="ECO:0000313" key="3">
    <source>
        <dbReference type="Proteomes" id="UP000000600"/>
    </source>
</evidence>
<dbReference type="Gene3D" id="1.10.510.10">
    <property type="entry name" value="Transferase(Phosphotransferase) domain 1"/>
    <property type="match status" value="1"/>
</dbReference>
<dbReference type="OMA" id="CTENRII"/>
<dbReference type="HOGENOM" id="CLU_1790659_0_0_1"/>
<dbReference type="SUPFAM" id="SSF56112">
    <property type="entry name" value="Protein kinase-like (PK-like)"/>
    <property type="match status" value="1"/>
</dbReference>
<dbReference type="GeneID" id="5023521"/>
<dbReference type="EMBL" id="CT868079">
    <property type="protein sequence ID" value="CAK70340.1"/>
    <property type="molecule type" value="Genomic_DNA"/>
</dbReference>
<evidence type="ECO:0000259" key="1">
    <source>
        <dbReference type="PROSITE" id="PS50011"/>
    </source>
</evidence>
<protein>
    <recommendedName>
        <fullName evidence="1">Protein kinase domain-containing protein</fullName>
    </recommendedName>
</protein>
<dbReference type="InterPro" id="IPR011009">
    <property type="entry name" value="Kinase-like_dom_sf"/>
</dbReference>
<reference evidence="2 3" key="1">
    <citation type="journal article" date="2006" name="Nature">
        <title>Global trends of whole-genome duplications revealed by the ciliate Paramecium tetraurelia.</title>
        <authorList>
            <consortium name="Genoscope"/>
            <person name="Aury J.-M."/>
            <person name="Jaillon O."/>
            <person name="Duret L."/>
            <person name="Noel B."/>
            <person name="Jubin C."/>
            <person name="Porcel B.M."/>
            <person name="Segurens B."/>
            <person name="Daubin V."/>
            <person name="Anthouard V."/>
            <person name="Aiach N."/>
            <person name="Arnaiz O."/>
            <person name="Billaut A."/>
            <person name="Beisson J."/>
            <person name="Blanc I."/>
            <person name="Bouhouche K."/>
            <person name="Camara F."/>
            <person name="Duharcourt S."/>
            <person name="Guigo R."/>
            <person name="Gogendeau D."/>
            <person name="Katinka M."/>
            <person name="Keller A.-M."/>
            <person name="Kissmehl R."/>
            <person name="Klotz C."/>
            <person name="Koll F."/>
            <person name="Le Moue A."/>
            <person name="Lepere C."/>
            <person name="Malinsky S."/>
            <person name="Nowacki M."/>
            <person name="Nowak J.K."/>
            <person name="Plattner H."/>
            <person name="Poulain J."/>
            <person name="Ruiz F."/>
            <person name="Serrano V."/>
            <person name="Zagulski M."/>
            <person name="Dessen P."/>
            <person name="Betermier M."/>
            <person name="Weissenbach J."/>
            <person name="Scarpelli C."/>
            <person name="Schachter V."/>
            <person name="Sperling L."/>
            <person name="Meyer E."/>
            <person name="Cohen J."/>
            <person name="Wincker P."/>
        </authorList>
    </citation>
    <scope>NUCLEOTIDE SEQUENCE [LARGE SCALE GENOMIC DNA]</scope>
    <source>
        <strain evidence="2 3">Stock d4-2</strain>
    </source>
</reference>
<dbReference type="InParanoid" id="A0CHS3"/>
<dbReference type="RefSeq" id="XP_001437737.1">
    <property type="nucleotide sequence ID" value="XM_001437700.1"/>
</dbReference>
<dbReference type="PANTHER" id="PTHR44167:SF18">
    <property type="entry name" value="PROTEIN KINASE DOMAIN-CONTAINING PROTEIN"/>
    <property type="match status" value="1"/>
</dbReference>
<sequence length="145" mass="17138">MELGEQDLYTYLEQQQQNLTIESKIKIMIQITQFISYLHSKNLIHRDIKPENFIKVSDQFKLIDFGLTRKNQGRNTFVLIPEIVETSQNYTQAVDIWSLGCVYYEILTKSPLIEGKTESQVKNIIKNLKTDNRYLKQIRIIARIR</sequence>
<dbReference type="CDD" id="cd00180">
    <property type="entry name" value="PKc"/>
    <property type="match status" value="1"/>
</dbReference>
<dbReference type="KEGG" id="ptm:GSPATT00038442001"/>
<name>A0CHS3_PARTE</name>
<dbReference type="OrthoDB" id="1732493at2759"/>